<evidence type="ECO:0000259" key="2">
    <source>
        <dbReference type="PROSITE" id="PS50994"/>
    </source>
</evidence>
<dbReference type="EMBL" id="JACGWN010000003">
    <property type="protein sequence ID" value="KAL0456258.1"/>
    <property type="molecule type" value="Genomic_DNA"/>
</dbReference>
<dbReference type="Gene3D" id="3.30.420.10">
    <property type="entry name" value="Ribonuclease H-like superfamily/Ribonuclease H"/>
    <property type="match status" value="1"/>
</dbReference>
<evidence type="ECO:0000256" key="1">
    <source>
        <dbReference type="SAM" id="MobiDB-lite"/>
    </source>
</evidence>
<dbReference type="InterPro" id="IPR001584">
    <property type="entry name" value="Integrase_cat-core"/>
</dbReference>
<reference evidence="3" key="2">
    <citation type="journal article" date="2024" name="Plant">
        <title>Genomic evolution and insights into agronomic trait innovations of Sesamum species.</title>
        <authorList>
            <person name="Miao H."/>
            <person name="Wang L."/>
            <person name="Qu L."/>
            <person name="Liu H."/>
            <person name="Sun Y."/>
            <person name="Le M."/>
            <person name="Wang Q."/>
            <person name="Wei S."/>
            <person name="Zheng Y."/>
            <person name="Lin W."/>
            <person name="Duan Y."/>
            <person name="Cao H."/>
            <person name="Xiong S."/>
            <person name="Wang X."/>
            <person name="Wei L."/>
            <person name="Li C."/>
            <person name="Ma Q."/>
            <person name="Ju M."/>
            <person name="Zhao R."/>
            <person name="Li G."/>
            <person name="Mu C."/>
            <person name="Tian Q."/>
            <person name="Mei H."/>
            <person name="Zhang T."/>
            <person name="Gao T."/>
            <person name="Zhang H."/>
        </authorList>
    </citation>
    <scope>NUCLEOTIDE SEQUENCE</scope>
    <source>
        <strain evidence="3">KEN1</strain>
    </source>
</reference>
<feature type="compositionally biased region" description="Low complexity" evidence="1">
    <location>
        <begin position="381"/>
        <end position="392"/>
    </location>
</feature>
<sequence length="405" mass="45343">MATGGGNRENVAAVANLEARQGNLFFYSSMEEIILILNAVTKTQNPPDNCGRTLKKDLCTCGFTKITAEEDNLTKLVQFLMGLNDSYDGIRNQILIMDPFPSINRAYSMVLRVERQRLVNMQTNDSNEGVALHTKWNDNRAGAGQRGECSNASPNANDFGEAMKQVTELLQLMKGKLPVTAHDPLRVNFAQGEDFAGIVHQRSCPYTPQQNGVVERKHKHLLSVARSLLHQASLPRKFWGDYILAAAYLINRIPSSLLHWKSPYELLYHKFPTLDHIRVFGCFCYATNTVPHKDKFDPRSTKCVFLGYSSLHKGYRLYNLGDKTVFTSRDVIFKENIFPFATLSTVPDRCLPLPITDVQPTSLIVTHLPVAPTTPEPPNLPLSSPHSSPTGPVLRRSTRQSVQPH</sequence>
<dbReference type="InterPro" id="IPR012337">
    <property type="entry name" value="RNaseH-like_sf"/>
</dbReference>
<dbReference type="PROSITE" id="PS50994">
    <property type="entry name" value="INTEGRASE"/>
    <property type="match status" value="1"/>
</dbReference>
<feature type="region of interest" description="Disordered" evidence="1">
    <location>
        <begin position="374"/>
        <end position="405"/>
    </location>
</feature>
<dbReference type="GO" id="GO:0015074">
    <property type="term" value="P:DNA integration"/>
    <property type="evidence" value="ECO:0007669"/>
    <property type="project" value="InterPro"/>
</dbReference>
<dbReference type="GO" id="GO:0003676">
    <property type="term" value="F:nucleic acid binding"/>
    <property type="evidence" value="ECO:0007669"/>
    <property type="project" value="InterPro"/>
</dbReference>
<evidence type="ECO:0000313" key="3">
    <source>
        <dbReference type="EMBL" id="KAL0456258.1"/>
    </source>
</evidence>
<comment type="caution">
    <text evidence="3">The sequence shown here is derived from an EMBL/GenBank/DDBJ whole genome shotgun (WGS) entry which is preliminary data.</text>
</comment>
<dbReference type="AlphaFoldDB" id="A0AAW2XQX3"/>
<accession>A0AAW2XQX3</accession>
<dbReference type="PANTHER" id="PTHR42648:SF31">
    <property type="entry name" value="RNA-DIRECTED DNA POLYMERASE"/>
    <property type="match status" value="1"/>
</dbReference>
<dbReference type="InterPro" id="IPR057670">
    <property type="entry name" value="SH3_retrovirus"/>
</dbReference>
<dbReference type="InterPro" id="IPR039537">
    <property type="entry name" value="Retrotran_Ty1/copia-like"/>
</dbReference>
<dbReference type="PANTHER" id="PTHR42648">
    <property type="entry name" value="TRANSPOSASE, PUTATIVE-RELATED"/>
    <property type="match status" value="1"/>
</dbReference>
<name>A0AAW2XQX3_9LAMI</name>
<dbReference type="InterPro" id="IPR036397">
    <property type="entry name" value="RNaseH_sf"/>
</dbReference>
<feature type="domain" description="Integrase catalytic" evidence="2">
    <location>
        <begin position="158"/>
        <end position="271"/>
    </location>
</feature>
<protein>
    <submittedName>
        <fullName evidence="3">Copia protein</fullName>
    </submittedName>
</protein>
<reference evidence="3" key="1">
    <citation type="submission" date="2020-06" db="EMBL/GenBank/DDBJ databases">
        <authorList>
            <person name="Li T."/>
            <person name="Hu X."/>
            <person name="Zhang T."/>
            <person name="Song X."/>
            <person name="Zhang H."/>
            <person name="Dai N."/>
            <person name="Sheng W."/>
            <person name="Hou X."/>
            <person name="Wei L."/>
        </authorList>
    </citation>
    <scope>NUCLEOTIDE SEQUENCE</scope>
    <source>
        <strain evidence="3">KEN1</strain>
        <tissue evidence="3">Leaf</tissue>
    </source>
</reference>
<dbReference type="SUPFAM" id="SSF53098">
    <property type="entry name" value="Ribonuclease H-like"/>
    <property type="match status" value="1"/>
</dbReference>
<proteinExistence type="predicted"/>
<organism evidence="3">
    <name type="scientific">Sesamum latifolium</name>
    <dbReference type="NCBI Taxonomy" id="2727402"/>
    <lineage>
        <taxon>Eukaryota</taxon>
        <taxon>Viridiplantae</taxon>
        <taxon>Streptophyta</taxon>
        <taxon>Embryophyta</taxon>
        <taxon>Tracheophyta</taxon>
        <taxon>Spermatophyta</taxon>
        <taxon>Magnoliopsida</taxon>
        <taxon>eudicotyledons</taxon>
        <taxon>Gunneridae</taxon>
        <taxon>Pentapetalae</taxon>
        <taxon>asterids</taxon>
        <taxon>lamiids</taxon>
        <taxon>Lamiales</taxon>
        <taxon>Pedaliaceae</taxon>
        <taxon>Sesamum</taxon>
    </lineage>
</organism>
<dbReference type="Pfam" id="PF25597">
    <property type="entry name" value="SH3_retrovirus"/>
    <property type="match status" value="1"/>
</dbReference>
<gene>
    <name evidence="3" type="ORF">Slati_0965000</name>
</gene>